<evidence type="ECO:0000256" key="1">
    <source>
        <dbReference type="PROSITE-ProRule" id="PRU00047"/>
    </source>
</evidence>
<dbReference type="AlphaFoldDB" id="A0A835Z875"/>
<dbReference type="Gene3D" id="4.10.60.10">
    <property type="entry name" value="Zinc finger, CCHC-type"/>
    <property type="match status" value="1"/>
</dbReference>
<evidence type="ECO:0000313" key="4">
    <source>
        <dbReference type="EMBL" id="KAG5188461.1"/>
    </source>
</evidence>
<dbReference type="InterPro" id="IPR001878">
    <property type="entry name" value="Znf_CCHC"/>
</dbReference>
<dbReference type="EMBL" id="JAFCMP010000068">
    <property type="protein sequence ID" value="KAG5188461.1"/>
    <property type="molecule type" value="Genomic_DNA"/>
</dbReference>
<dbReference type="GO" id="GO:0003676">
    <property type="term" value="F:nucleic acid binding"/>
    <property type="evidence" value="ECO:0007669"/>
    <property type="project" value="InterPro"/>
</dbReference>
<organism evidence="4 5">
    <name type="scientific">Tribonema minus</name>
    <dbReference type="NCBI Taxonomy" id="303371"/>
    <lineage>
        <taxon>Eukaryota</taxon>
        <taxon>Sar</taxon>
        <taxon>Stramenopiles</taxon>
        <taxon>Ochrophyta</taxon>
        <taxon>PX clade</taxon>
        <taxon>Xanthophyceae</taxon>
        <taxon>Tribonematales</taxon>
        <taxon>Tribonemataceae</taxon>
        <taxon>Tribonema</taxon>
    </lineage>
</organism>
<feature type="compositionally biased region" description="Basic and acidic residues" evidence="2">
    <location>
        <begin position="8"/>
        <end position="23"/>
    </location>
</feature>
<feature type="region of interest" description="Disordered" evidence="2">
    <location>
        <begin position="1"/>
        <end position="60"/>
    </location>
</feature>
<sequence length="164" mass="18109">MAGSGKLEVQKSKKQEGGHDKKQQARPKRPRLDELPVATELRRQSSLSSTASSGLQENGLQDDGYVQEALHKQVIYQTEGKAQLSPALAKVYAFVKENFDVPPMFDKRHRYGPLSGTSAEERLVVAFLDGQLQPKQGRDSAAFARMCIECGEEGHRARDCPLGL</sequence>
<keyword evidence="5" id="KW-1185">Reference proteome</keyword>
<keyword evidence="1" id="KW-0863">Zinc-finger</keyword>
<reference evidence="4" key="1">
    <citation type="submission" date="2021-02" db="EMBL/GenBank/DDBJ databases">
        <title>First Annotated Genome of the Yellow-green Alga Tribonema minus.</title>
        <authorList>
            <person name="Mahan K.M."/>
        </authorList>
    </citation>
    <scope>NUCLEOTIDE SEQUENCE</scope>
    <source>
        <strain evidence="4">UTEX B ZZ1240</strain>
    </source>
</reference>
<evidence type="ECO:0000313" key="5">
    <source>
        <dbReference type="Proteomes" id="UP000664859"/>
    </source>
</evidence>
<dbReference type="SMART" id="SM00343">
    <property type="entry name" value="ZnF_C2HC"/>
    <property type="match status" value="1"/>
</dbReference>
<keyword evidence="1" id="KW-0479">Metal-binding</keyword>
<dbReference type="SUPFAM" id="SSF57756">
    <property type="entry name" value="Retrovirus zinc finger-like domains"/>
    <property type="match status" value="1"/>
</dbReference>
<dbReference type="GO" id="GO:0008270">
    <property type="term" value="F:zinc ion binding"/>
    <property type="evidence" value="ECO:0007669"/>
    <property type="project" value="UniProtKB-KW"/>
</dbReference>
<dbReference type="PROSITE" id="PS50158">
    <property type="entry name" value="ZF_CCHC"/>
    <property type="match status" value="1"/>
</dbReference>
<dbReference type="OrthoDB" id="47614at2759"/>
<proteinExistence type="predicted"/>
<keyword evidence="1" id="KW-0862">Zinc</keyword>
<accession>A0A835Z875</accession>
<dbReference type="Pfam" id="PF00098">
    <property type="entry name" value="zf-CCHC"/>
    <property type="match status" value="1"/>
</dbReference>
<evidence type="ECO:0000256" key="2">
    <source>
        <dbReference type="SAM" id="MobiDB-lite"/>
    </source>
</evidence>
<feature type="domain" description="CCHC-type" evidence="3">
    <location>
        <begin position="147"/>
        <end position="161"/>
    </location>
</feature>
<evidence type="ECO:0000259" key="3">
    <source>
        <dbReference type="PROSITE" id="PS50158"/>
    </source>
</evidence>
<dbReference type="Proteomes" id="UP000664859">
    <property type="component" value="Unassembled WGS sequence"/>
</dbReference>
<comment type="caution">
    <text evidence="4">The sequence shown here is derived from an EMBL/GenBank/DDBJ whole genome shotgun (WGS) entry which is preliminary data.</text>
</comment>
<protein>
    <recommendedName>
        <fullName evidence="3">CCHC-type domain-containing protein</fullName>
    </recommendedName>
</protein>
<gene>
    <name evidence="4" type="ORF">JKP88DRAFT_243452</name>
</gene>
<name>A0A835Z875_9STRA</name>
<dbReference type="InterPro" id="IPR036875">
    <property type="entry name" value="Znf_CCHC_sf"/>
</dbReference>